<dbReference type="Pfam" id="PF11751">
    <property type="entry name" value="PorP_SprF"/>
    <property type="match status" value="1"/>
</dbReference>
<evidence type="ECO:0000313" key="2">
    <source>
        <dbReference type="Proteomes" id="UP001501410"/>
    </source>
</evidence>
<sequence>MLAFLISASVAAHAQDVHYSQYFVAPLSVNPALTGFMDGTLRAMVNYRSQWASVNNAFTTGTLSVDGNILQSKIPANDRLGVGLQVISDKVADGLLTNNYVSASAAYHKGFDKEGNYSLGIGIQGTYSQRSIDAAKLVFNDQLDAYGNFSQTSADAAAKSDGLRRNYWDVAIGGVFKARINEKQQFYIGMSAYHLASPKVTFMSNQQLTVPTRITWNGVYEARLGDMVSISLLGMYSKQEQASEGVFGTILTIGKSWREFDKTPVFYAGMLYRTKDALIPYVAAEYLDIRLGVSYDYNNSNLNAATKGQGGAEISLSYLLRIPPNKKIIYLCPNNPKF</sequence>
<gene>
    <name evidence="1" type="ORF">GCM10023092_12880</name>
</gene>
<evidence type="ECO:0008006" key="3">
    <source>
        <dbReference type="Google" id="ProtNLM"/>
    </source>
</evidence>
<organism evidence="1 2">
    <name type="scientific">Rurimicrobium arvi</name>
    <dbReference type="NCBI Taxonomy" id="2049916"/>
    <lineage>
        <taxon>Bacteria</taxon>
        <taxon>Pseudomonadati</taxon>
        <taxon>Bacteroidota</taxon>
        <taxon>Chitinophagia</taxon>
        <taxon>Chitinophagales</taxon>
        <taxon>Chitinophagaceae</taxon>
        <taxon>Rurimicrobium</taxon>
    </lineage>
</organism>
<keyword evidence="2" id="KW-1185">Reference proteome</keyword>
<proteinExistence type="predicted"/>
<dbReference type="NCBIfam" id="TIGR03519">
    <property type="entry name" value="T9SS_PorP_fam"/>
    <property type="match status" value="1"/>
</dbReference>
<protein>
    <recommendedName>
        <fullName evidence="3">Type IX secretion system membrane protein PorP/SprF</fullName>
    </recommendedName>
</protein>
<dbReference type="EMBL" id="BAABEZ010000018">
    <property type="protein sequence ID" value="GAA4453044.1"/>
    <property type="molecule type" value="Genomic_DNA"/>
</dbReference>
<evidence type="ECO:0000313" key="1">
    <source>
        <dbReference type="EMBL" id="GAA4453044.1"/>
    </source>
</evidence>
<accession>A0ABP8MME7</accession>
<name>A0ABP8MME7_9BACT</name>
<comment type="caution">
    <text evidence="1">The sequence shown here is derived from an EMBL/GenBank/DDBJ whole genome shotgun (WGS) entry which is preliminary data.</text>
</comment>
<dbReference type="Proteomes" id="UP001501410">
    <property type="component" value="Unassembled WGS sequence"/>
</dbReference>
<dbReference type="InterPro" id="IPR019861">
    <property type="entry name" value="PorP/SprF_Bacteroidetes"/>
</dbReference>
<reference evidence="2" key="1">
    <citation type="journal article" date="2019" name="Int. J. Syst. Evol. Microbiol.">
        <title>The Global Catalogue of Microorganisms (GCM) 10K type strain sequencing project: providing services to taxonomists for standard genome sequencing and annotation.</title>
        <authorList>
            <consortium name="The Broad Institute Genomics Platform"/>
            <consortium name="The Broad Institute Genome Sequencing Center for Infectious Disease"/>
            <person name="Wu L."/>
            <person name="Ma J."/>
        </authorList>
    </citation>
    <scope>NUCLEOTIDE SEQUENCE [LARGE SCALE GENOMIC DNA]</scope>
    <source>
        <strain evidence="2">JCM 31921</strain>
    </source>
</reference>